<dbReference type="PRINTS" id="PR00344">
    <property type="entry name" value="BCTRLSENSOR"/>
</dbReference>
<dbReference type="PROSITE" id="PS50112">
    <property type="entry name" value="PAS"/>
    <property type="match status" value="1"/>
</dbReference>
<dbReference type="CDD" id="cd00130">
    <property type="entry name" value="PAS"/>
    <property type="match status" value="1"/>
</dbReference>
<comment type="caution">
    <text evidence="17">The sequence shown here is derived from an EMBL/GenBank/DDBJ whole genome shotgun (WGS) entry which is preliminary data.</text>
</comment>
<evidence type="ECO:0000259" key="15">
    <source>
        <dbReference type="PROSITE" id="PS50109"/>
    </source>
</evidence>
<evidence type="ECO:0000256" key="8">
    <source>
        <dbReference type="ARBA" id="ARBA00022741"/>
    </source>
</evidence>
<keyword evidence="18" id="KW-1185">Reference proteome</keyword>
<dbReference type="RefSeq" id="WP_310374059.1">
    <property type="nucleotide sequence ID" value="NZ_JAVDYB010000001.1"/>
</dbReference>
<dbReference type="PANTHER" id="PTHR42878">
    <property type="entry name" value="TWO-COMPONENT HISTIDINE KINASE"/>
    <property type="match status" value="1"/>
</dbReference>
<dbReference type="Gene3D" id="3.30.565.10">
    <property type="entry name" value="Histidine kinase-like ATPase, C-terminal domain"/>
    <property type="match status" value="1"/>
</dbReference>
<evidence type="ECO:0000256" key="13">
    <source>
        <dbReference type="ARBA" id="ARBA00023136"/>
    </source>
</evidence>
<evidence type="ECO:0000313" key="17">
    <source>
        <dbReference type="EMBL" id="MDR7279963.1"/>
    </source>
</evidence>
<dbReference type="CDD" id="cd00082">
    <property type="entry name" value="HisKA"/>
    <property type="match status" value="1"/>
</dbReference>
<sequence>MPDRPDYAAFIAGHTAVINLINSGASGVTALNRLLEVVQTALGARGVSFAEYGPSRGRIVATSGASSWALGRMVDHADPAIARLLSGPATNEVPVTALPAELAAQLTARGIRRMLAARVEAGGLALGSLHAFFSDGDEPSSPEAHALLGYVAVSVAHLYGDQSGLPVHGDGPVVAALADGLAVVDSQGYVRLWNPAAERVTGRTAAQALNRPLPFPAPPTGRVIDHRMPDGRWLKIAAGDLPGRSYSRVVTFRDISDQHQLNHDWDLFLAVTSHELRTPVTVIKGYADTLTGHWDALADADRREAARAIGQRSTDLARLVDRLLATTGGLGPVGGGAPVPFDVVEALRAAVSGLPGDLRRRVTMDVPEDLPKAFGDRASIATVVTELATNAGKYAEGDSPIELTAESDEQTVAFRVSDRGIGVRPEHVERAFDRFWQGESGDHRRYPGAGLGLFLVRRIVERQNGWASIRPRPGGGAIVEVRLPRG</sequence>
<proteinExistence type="predicted"/>
<dbReference type="InterPro" id="IPR003661">
    <property type="entry name" value="HisK_dim/P_dom"/>
</dbReference>
<evidence type="ECO:0000256" key="7">
    <source>
        <dbReference type="ARBA" id="ARBA00022692"/>
    </source>
</evidence>
<dbReference type="PANTHER" id="PTHR42878:SF7">
    <property type="entry name" value="SENSOR HISTIDINE KINASE GLRK"/>
    <property type="match status" value="1"/>
</dbReference>
<comment type="subcellular location">
    <subcellularLocation>
        <location evidence="3">Cell membrane</location>
    </subcellularLocation>
    <subcellularLocation>
        <location evidence="2">Membrane</location>
        <topology evidence="2">Multi-pass membrane protein</topology>
    </subcellularLocation>
</comment>
<evidence type="ECO:0000256" key="5">
    <source>
        <dbReference type="ARBA" id="ARBA00022553"/>
    </source>
</evidence>
<dbReference type="Gene3D" id="3.30.450.20">
    <property type="entry name" value="PAS domain"/>
    <property type="match status" value="1"/>
</dbReference>
<keyword evidence="9 17" id="KW-0418">Kinase</keyword>
<protein>
    <recommendedName>
        <fullName evidence="14">Sensor-like histidine kinase SenX3</fullName>
        <ecNumber evidence="4">2.7.13.3</ecNumber>
    </recommendedName>
</protein>
<dbReference type="InterPro" id="IPR003594">
    <property type="entry name" value="HATPase_dom"/>
</dbReference>
<dbReference type="InterPro" id="IPR036890">
    <property type="entry name" value="HATPase_C_sf"/>
</dbReference>
<dbReference type="Gene3D" id="1.10.287.130">
    <property type="match status" value="1"/>
</dbReference>
<evidence type="ECO:0000256" key="1">
    <source>
        <dbReference type="ARBA" id="ARBA00000085"/>
    </source>
</evidence>
<evidence type="ECO:0000256" key="3">
    <source>
        <dbReference type="ARBA" id="ARBA00004236"/>
    </source>
</evidence>
<dbReference type="GO" id="GO:0030295">
    <property type="term" value="F:protein kinase activator activity"/>
    <property type="evidence" value="ECO:0007669"/>
    <property type="project" value="TreeGrafter"/>
</dbReference>
<evidence type="ECO:0000256" key="4">
    <source>
        <dbReference type="ARBA" id="ARBA00012438"/>
    </source>
</evidence>
<dbReference type="InterPro" id="IPR004358">
    <property type="entry name" value="Sig_transdc_His_kin-like_C"/>
</dbReference>
<keyword evidence="11" id="KW-1133">Transmembrane helix</keyword>
<evidence type="ECO:0000313" key="18">
    <source>
        <dbReference type="Proteomes" id="UP001183643"/>
    </source>
</evidence>
<dbReference type="Proteomes" id="UP001183643">
    <property type="component" value="Unassembled WGS sequence"/>
</dbReference>
<dbReference type="Pfam" id="PF00512">
    <property type="entry name" value="HisKA"/>
    <property type="match status" value="1"/>
</dbReference>
<evidence type="ECO:0000256" key="11">
    <source>
        <dbReference type="ARBA" id="ARBA00022989"/>
    </source>
</evidence>
<dbReference type="GO" id="GO:0006355">
    <property type="term" value="P:regulation of DNA-templated transcription"/>
    <property type="evidence" value="ECO:0007669"/>
    <property type="project" value="InterPro"/>
</dbReference>
<dbReference type="SUPFAM" id="SSF47384">
    <property type="entry name" value="Homodimeric domain of signal transducing histidine kinase"/>
    <property type="match status" value="1"/>
</dbReference>
<evidence type="ECO:0000256" key="12">
    <source>
        <dbReference type="ARBA" id="ARBA00023012"/>
    </source>
</evidence>
<keyword evidence="12" id="KW-0902">Two-component regulatory system</keyword>
<feature type="domain" description="PAS" evidence="16">
    <location>
        <begin position="173"/>
        <end position="230"/>
    </location>
</feature>
<name>A0AAE3YX09_9ACTN</name>
<dbReference type="Pfam" id="PF02518">
    <property type="entry name" value="HATPase_c"/>
    <property type="match status" value="1"/>
</dbReference>
<accession>A0AAE3YX09</accession>
<dbReference type="GO" id="GO:0005524">
    <property type="term" value="F:ATP binding"/>
    <property type="evidence" value="ECO:0007669"/>
    <property type="project" value="UniProtKB-KW"/>
</dbReference>
<dbReference type="InterPro" id="IPR050351">
    <property type="entry name" value="BphY/WalK/GraS-like"/>
</dbReference>
<reference evidence="17" key="1">
    <citation type="submission" date="2023-07" db="EMBL/GenBank/DDBJ databases">
        <title>Sequencing the genomes of 1000 actinobacteria strains.</title>
        <authorList>
            <person name="Klenk H.-P."/>
        </authorList>
    </citation>
    <scope>NUCLEOTIDE SEQUENCE</scope>
    <source>
        <strain evidence="17">DSM 44707</strain>
    </source>
</reference>
<dbReference type="GO" id="GO:0005886">
    <property type="term" value="C:plasma membrane"/>
    <property type="evidence" value="ECO:0007669"/>
    <property type="project" value="UniProtKB-SubCell"/>
</dbReference>
<dbReference type="GO" id="GO:0007234">
    <property type="term" value="P:osmosensory signaling via phosphorelay pathway"/>
    <property type="evidence" value="ECO:0007669"/>
    <property type="project" value="TreeGrafter"/>
</dbReference>
<dbReference type="SUPFAM" id="SSF55785">
    <property type="entry name" value="PYP-like sensor domain (PAS domain)"/>
    <property type="match status" value="1"/>
</dbReference>
<evidence type="ECO:0000256" key="14">
    <source>
        <dbReference type="ARBA" id="ARBA00039401"/>
    </source>
</evidence>
<evidence type="ECO:0000256" key="9">
    <source>
        <dbReference type="ARBA" id="ARBA00022777"/>
    </source>
</evidence>
<dbReference type="InterPro" id="IPR013767">
    <property type="entry name" value="PAS_fold"/>
</dbReference>
<gene>
    <name evidence="17" type="ORF">J2S41_006741</name>
</gene>
<keyword evidence="5" id="KW-0597">Phosphoprotein</keyword>
<evidence type="ECO:0000256" key="10">
    <source>
        <dbReference type="ARBA" id="ARBA00022840"/>
    </source>
</evidence>
<dbReference type="EC" id="2.7.13.3" evidence="4"/>
<dbReference type="SMART" id="SM00387">
    <property type="entry name" value="HATPase_c"/>
    <property type="match status" value="1"/>
</dbReference>
<organism evidence="17 18">
    <name type="scientific">Catenuloplanes atrovinosus</name>
    <dbReference type="NCBI Taxonomy" id="137266"/>
    <lineage>
        <taxon>Bacteria</taxon>
        <taxon>Bacillati</taxon>
        <taxon>Actinomycetota</taxon>
        <taxon>Actinomycetes</taxon>
        <taxon>Micromonosporales</taxon>
        <taxon>Micromonosporaceae</taxon>
        <taxon>Catenuloplanes</taxon>
    </lineage>
</organism>
<dbReference type="SMART" id="SM00388">
    <property type="entry name" value="HisKA"/>
    <property type="match status" value="1"/>
</dbReference>
<dbReference type="InterPro" id="IPR000014">
    <property type="entry name" value="PAS"/>
</dbReference>
<dbReference type="GO" id="GO:0000155">
    <property type="term" value="F:phosphorelay sensor kinase activity"/>
    <property type="evidence" value="ECO:0007669"/>
    <property type="project" value="InterPro"/>
</dbReference>
<keyword evidence="7" id="KW-0812">Transmembrane</keyword>
<dbReference type="InterPro" id="IPR036097">
    <property type="entry name" value="HisK_dim/P_sf"/>
</dbReference>
<dbReference type="AlphaFoldDB" id="A0AAE3YX09"/>
<feature type="domain" description="Histidine kinase" evidence="15">
    <location>
        <begin position="271"/>
        <end position="486"/>
    </location>
</feature>
<keyword evidence="8" id="KW-0547">Nucleotide-binding</keyword>
<evidence type="ECO:0000256" key="2">
    <source>
        <dbReference type="ARBA" id="ARBA00004141"/>
    </source>
</evidence>
<keyword evidence="6" id="KW-0808">Transferase</keyword>
<evidence type="ECO:0000259" key="16">
    <source>
        <dbReference type="PROSITE" id="PS50112"/>
    </source>
</evidence>
<dbReference type="Pfam" id="PF00989">
    <property type="entry name" value="PAS"/>
    <property type="match status" value="1"/>
</dbReference>
<dbReference type="InterPro" id="IPR035965">
    <property type="entry name" value="PAS-like_dom_sf"/>
</dbReference>
<keyword evidence="13" id="KW-0472">Membrane</keyword>
<dbReference type="SUPFAM" id="SSF55874">
    <property type="entry name" value="ATPase domain of HSP90 chaperone/DNA topoisomerase II/histidine kinase"/>
    <property type="match status" value="1"/>
</dbReference>
<dbReference type="GO" id="GO:0000156">
    <property type="term" value="F:phosphorelay response regulator activity"/>
    <property type="evidence" value="ECO:0007669"/>
    <property type="project" value="TreeGrafter"/>
</dbReference>
<dbReference type="InterPro" id="IPR005467">
    <property type="entry name" value="His_kinase_dom"/>
</dbReference>
<dbReference type="EMBL" id="JAVDYB010000001">
    <property type="protein sequence ID" value="MDR7279963.1"/>
    <property type="molecule type" value="Genomic_DNA"/>
</dbReference>
<keyword evidence="10" id="KW-0067">ATP-binding</keyword>
<comment type="catalytic activity">
    <reaction evidence="1">
        <text>ATP + protein L-histidine = ADP + protein N-phospho-L-histidine.</text>
        <dbReference type="EC" id="2.7.13.3"/>
    </reaction>
</comment>
<evidence type="ECO:0000256" key="6">
    <source>
        <dbReference type="ARBA" id="ARBA00022679"/>
    </source>
</evidence>
<dbReference type="PROSITE" id="PS50109">
    <property type="entry name" value="HIS_KIN"/>
    <property type="match status" value="1"/>
</dbReference>